<reference evidence="1" key="1">
    <citation type="submission" date="2018-10" db="EMBL/GenBank/DDBJ databases">
        <title>Hidden diversity of soil giant viruses.</title>
        <authorList>
            <person name="Schulz F."/>
            <person name="Alteio L."/>
            <person name="Goudeau D."/>
            <person name="Ryan E.M."/>
            <person name="Malmstrom R.R."/>
            <person name="Blanchard J."/>
            <person name="Woyke T."/>
        </authorList>
    </citation>
    <scope>NUCLEOTIDE SEQUENCE</scope>
    <source>
        <strain evidence="1">HAV1</strain>
    </source>
</reference>
<protein>
    <recommendedName>
        <fullName evidence="2">DUF4116 domain-containing protein</fullName>
    </recommendedName>
</protein>
<name>A0A3G5A2H6_9VIRU</name>
<proteinExistence type="predicted"/>
<sequence>MTTLSGREFNLLHGGETFILVTTLADTDVGFQYKIGLNVDTNSENCLYFSEINKTVFTYKYGLENYKYFRQVDIPDGAAVLTAGDGYVANQIILSERKEIWNDNRLCIAAVEQNPLVLKSVVNQTYEICKIAILKDPHVLKDVRDQTDELCLAAIAGDPEAIHDVKDKIIGYHPRAEELWTKAINKDPWLIKHICGCDRVPWVVYPEISATYEMYEIAMSKAGRTLFFVKSIDKEQYVKLCEIALAQDGSALEYVQDIKTMAMPIREKLYTIAVRQNYSEIKNIVPIPDLTVKFINEIVRLAFFQNVDIYSYIKNTEWAHVLSTALLEEIWTSLVEKDGNQLKNAPFKTEKMSLAAVRQNGNSLCHVALQTDEICELAVSNSGLALEYVKTQTEKICRIALSQNRNAAQYIQIKY</sequence>
<organism evidence="1">
    <name type="scientific">Harvfovirus sp</name>
    <dbReference type="NCBI Taxonomy" id="2487768"/>
    <lineage>
        <taxon>Viruses</taxon>
        <taxon>Varidnaviria</taxon>
        <taxon>Bamfordvirae</taxon>
        <taxon>Nucleocytoviricota</taxon>
        <taxon>Megaviricetes</taxon>
        <taxon>Imitervirales</taxon>
        <taxon>Mimiviridae</taxon>
        <taxon>Klosneuvirinae</taxon>
    </lineage>
</organism>
<dbReference type="EMBL" id="MK072247">
    <property type="protein sequence ID" value="AYV80704.1"/>
    <property type="molecule type" value="Genomic_DNA"/>
</dbReference>
<evidence type="ECO:0000313" key="1">
    <source>
        <dbReference type="EMBL" id="AYV80704.1"/>
    </source>
</evidence>
<gene>
    <name evidence="1" type="ORF">Harvfovirus5_8</name>
</gene>
<accession>A0A3G5A2H6</accession>
<evidence type="ECO:0008006" key="2">
    <source>
        <dbReference type="Google" id="ProtNLM"/>
    </source>
</evidence>